<keyword evidence="2" id="KW-1185">Reference proteome</keyword>
<protein>
    <submittedName>
        <fullName evidence="1">Uncharacterized protein</fullName>
    </submittedName>
</protein>
<gene>
    <name evidence="1" type="ORF">LTR37_002358</name>
</gene>
<name>A0ACC3NTQ1_9PEZI</name>
<accession>A0ACC3NTQ1</accession>
<evidence type="ECO:0000313" key="2">
    <source>
        <dbReference type="Proteomes" id="UP001281147"/>
    </source>
</evidence>
<reference evidence="1" key="1">
    <citation type="submission" date="2023-07" db="EMBL/GenBank/DDBJ databases">
        <title>Black Yeasts Isolated from many extreme environments.</title>
        <authorList>
            <person name="Coleine C."/>
            <person name="Stajich J.E."/>
            <person name="Selbmann L."/>
        </authorList>
    </citation>
    <scope>NUCLEOTIDE SEQUENCE</scope>
    <source>
        <strain evidence="1">CCFEE 5714</strain>
    </source>
</reference>
<dbReference type="Proteomes" id="UP001281147">
    <property type="component" value="Unassembled WGS sequence"/>
</dbReference>
<dbReference type="EMBL" id="JAUTXU010000012">
    <property type="protein sequence ID" value="KAK3722786.1"/>
    <property type="molecule type" value="Genomic_DNA"/>
</dbReference>
<evidence type="ECO:0000313" key="1">
    <source>
        <dbReference type="EMBL" id="KAK3722786.1"/>
    </source>
</evidence>
<proteinExistence type="predicted"/>
<sequence length="537" mass="58482">MKSVAVQMLSKQRAVIYCSDMIYVGGTEYADRDMMYGAREYGNREIVYGARGMHVAAYHGLKQITECLLEAGANPNEGNARGMTPLAIGVIRGSDHIVDLLLGGYADPNSVDVDGKTPLSRASSLGHVSIARKLVAAGASVLHEDEYGRTPLMVAVLSDRTDVVHFLQNLPSVDINHVDHDGNTALALAIKGSPVDSHSTYEYLYKIYKIVGRSVSFGIVGLLLANSKVNPNIADADGHTPFLWAAMNDRLKVAKLLLSTGGMDPDIADVDGCTPLSWAARSGRLEVVQLLLNTGKVDPDHADGDGRTPLSWAAQNHNLGIVQLLLNTSKVDPDSVDGDERTPFSWPAQNDHSSIVQLLIGTDRVDQISADNKGRTPLHWAALCEADFELVYPSDPDAADVEGYTPCMLACHAGNCDIVELLLNTGRVNPELIDAPADTILHGAVERGQMDMVRFLLQTGKANPWATNHNGETPIQVGTRALSDLRGQPCEYFEDTEQEYDEKKYDEKIFQLARYRKIIQLLEDAQNRAHEDADASV</sequence>
<organism evidence="1 2">
    <name type="scientific">Vermiconidia calcicola</name>
    <dbReference type="NCBI Taxonomy" id="1690605"/>
    <lineage>
        <taxon>Eukaryota</taxon>
        <taxon>Fungi</taxon>
        <taxon>Dikarya</taxon>
        <taxon>Ascomycota</taxon>
        <taxon>Pezizomycotina</taxon>
        <taxon>Dothideomycetes</taxon>
        <taxon>Dothideomycetidae</taxon>
        <taxon>Mycosphaerellales</taxon>
        <taxon>Extremaceae</taxon>
        <taxon>Vermiconidia</taxon>
    </lineage>
</organism>
<comment type="caution">
    <text evidence="1">The sequence shown here is derived from an EMBL/GenBank/DDBJ whole genome shotgun (WGS) entry which is preliminary data.</text>
</comment>